<protein>
    <recommendedName>
        <fullName evidence="2">DUF6535 domain-containing protein</fullName>
    </recommendedName>
</protein>
<keyword evidence="1" id="KW-0812">Transmembrane</keyword>
<organism evidence="3 4">
    <name type="scientific">Mycena venus</name>
    <dbReference type="NCBI Taxonomy" id="2733690"/>
    <lineage>
        <taxon>Eukaryota</taxon>
        <taxon>Fungi</taxon>
        <taxon>Dikarya</taxon>
        <taxon>Basidiomycota</taxon>
        <taxon>Agaricomycotina</taxon>
        <taxon>Agaricomycetes</taxon>
        <taxon>Agaricomycetidae</taxon>
        <taxon>Agaricales</taxon>
        <taxon>Marasmiineae</taxon>
        <taxon>Mycenaceae</taxon>
        <taxon>Mycena</taxon>
    </lineage>
</organism>
<reference evidence="3" key="1">
    <citation type="submission" date="2020-05" db="EMBL/GenBank/DDBJ databases">
        <title>Mycena genomes resolve the evolution of fungal bioluminescence.</title>
        <authorList>
            <person name="Tsai I.J."/>
        </authorList>
    </citation>
    <scope>NUCLEOTIDE SEQUENCE</scope>
    <source>
        <strain evidence="3">CCC161011</strain>
    </source>
</reference>
<dbReference type="OrthoDB" id="3247591at2759"/>
<dbReference type="EMBL" id="JACAZI010000052">
    <property type="protein sequence ID" value="KAF7325357.1"/>
    <property type="molecule type" value="Genomic_DNA"/>
</dbReference>
<dbReference type="AlphaFoldDB" id="A0A8H6TYY2"/>
<evidence type="ECO:0000313" key="3">
    <source>
        <dbReference type="EMBL" id="KAF7325357.1"/>
    </source>
</evidence>
<dbReference type="InterPro" id="IPR045338">
    <property type="entry name" value="DUF6535"/>
</dbReference>
<comment type="caution">
    <text evidence="3">The sequence shown here is derived from an EMBL/GenBank/DDBJ whole genome shotgun (WGS) entry which is preliminary data.</text>
</comment>
<evidence type="ECO:0000259" key="2">
    <source>
        <dbReference type="Pfam" id="PF20153"/>
    </source>
</evidence>
<proteinExistence type="predicted"/>
<dbReference type="Pfam" id="PF20153">
    <property type="entry name" value="DUF6535"/>
    <property type="match status" value="1"/>
</dbReference>
<sequence>MAMDPAAIVCDMPSSPEKAAPVVVSDTERITSALNALIQMQTEQAEKICKAVESLKPPASVDSKTAFWDSYMKLADEHDKEFQKKYSNDLDTALIFVRCRLILGRWLSIHYPDTTRACKSSAHYHRRPDLAFTSASSQPLLAALLAVLGKQWVMYYEAAGSRGTLEQRGLERQRKFDGLRRWKFDAVLQSFPLLLQLALFLFSTGLSIYLWTVDRTIAIVVMALTCSGFTAYILLLASTIVYPDSPFENPLAPFLVRSIQMVGSTLDSGIFHIFRQLFKSVRVWLKATPIFKPGKHILPYFATNVSTPSLGKPLSELGDLFSEEDFSPPSSEIPAVLWVLETSTDPKMIESAAEMAAGLQWPLGLGLSQPMARLAETFNSCFETSRSHREERNVRPEFPAPIRNNELPMLFRHIAPVMDTLPMGMILQIVFNFATCQIF</sequence>
<feature type="domain" description="DUF6535" evidence="2">
    <location>
        <begin position="140"/>
        <end position="212"/>
    </location>
</feature>
<evidence type="ECO:0000313" key="4">
    <source>
        <dbReference type="Proteomes" id="UP000620124"/>
    </source>
</evidence>
<keyword evidence="1" id="KW-1133">Transmembrane helix</keyword>
<keyword evidence="4" id="KW-1185">Reference proteome</keyword>
<name>A0A8H6TYY2_9AGAR</name>
<dbReference type="Proteomes" id="UP000620124">
    <property type="component" value="Unassembled WGS sequence"/>
</dbReference>
<accession>A0A8H6TYY2</accession>
<keyword evidence="1" id="KW-0472">Membrane</keyword>
<feature type="transmembrane region" description="Helical" evidence="1">
    <location>
        <begin position="193"/>
        <end position="211"/>
    </location>
</feature>
<evidence type="ECO:0000256" key="1">
    <source>
        <dbReference type="SAM" id="Phobius"/>
    </source>
</evidence>
<feature type="transmembrane region" description="Helical" evidence="1">
    <location>
        <begin position="218"/>
        <end position="242"/>
    </location>
</feature>
<gene>
    <name evidence="3" type="ORF">MVEN_02630800</name>
</gene>